<dbReference type="Proteomes" id="UP000481327">
    <property type="component" value="Unassembled WGS sequence"/>
</dbReference>
<feature type="domain" description="Calcineurin-like phosphoesterase" evidence="1">
    <location>
        <begin position="28"/>
        <end position="113"/>
    </location>
</feature>
<dbReference type="OrthoDB" id="9795838at2"/>
<dbReference type="SUPFAM" id="SSF56300">
    <property type="entry name" value="Metallo-dependent phosphatases"/>
    <property type="match status" value="1"/>
</dbReference>
<keyword evidence="2" id="KW-0378">Hydrolase</keyword>
<dbReference type="InterPro" id="IPR004843">
    <property type="entry name" value="Calcineurin-like_PHP"/>
</dbReference>
<dbReference type="Gene3D" id="3.60.21.10">
    <property type="match status" value="1"/>
</dbReference>
<keyword evidence="2" id="KW-0436">Ligase</keyword>
<keyword evidence="3" id="KW-1185">Reference proteome</keyword>
<dbReference type="PANTHER" id="PTHR39323">
    <property type="entry name" value="BLR1149 PROTEIN"/>
    <property type="match status" value="1"/>
</dbReference>
<comment type="caution">
    <text evidence="2">The sequence shown here is derived from an EMBL/GenBank/DDBJ whole genome shotgun (WGS) entry which is preliminary data.</text>
</comment>
<dbReference type="InterPro" id="IPR024173">
    <property type="entry name" value="Pesterase_MJ0037-like"/>
</dbReference>
<accession>A0A7C9GR68</accession>
<dbReference type="AlphaFoldDB" id="A0A7C9GR68"/>
<dbReference type="GO" id="GO:0016787">
    <property type="term" value="F:hydrolase activity"/>
    <property type="evidence" value="ECO:0007669"/>
    <property type="project" value="UniProtKB-KW"/>
</dbReference>
<sequence>MDVALSFGGETLQPLPCGGLYWPAQSTLIVADLHFEKSSAFARRGWLLPPYDSAETLRLLIDALEATGAARVICLGDSFHDRGGPDRLPAGPRAALQALAASLDWLWITGNHDDSAGASLGGRVMAEARIGGLTLRHEADPADGVPELSGHFHPKVAVRIRGRRITRRAFAMSATKMILPAYGAYAGGLDIADPAITGVMRGPVTAVLAEGGRLLRFPVWTPPGGAVAAA</sequence>
<evidence type="ECO:0000259" key="1">
    <source>
        <dbReference type="Pfam" id="PF00149"/>
    </source>
</evidence>
<keyword evidence="2" id="KW-0540">Nuclease</keyword>
<evidence type="ECO:0000313" key="3">
    <source>
        <dbReference type="Proteomes" id="UP000481327"/>
    </source>
</evidence>
<dbReference type="Pfam" id="PF00149">
    <property type="entry name" value="Metallophos"/>
    <property type="match status" value="1"/>
</dbReference>
<reference evidence="2 3" key="1">
    <citation type="submission" date="2019-09" db="EMBL/GenBank/DDBJ databases">
        <title>Polymorphobacter sp. isolated from a lake in China.</title>
        <authorList>
            <person name="Liu Z."/>
        </authorList>
    </citation>
    <scope>NUCLEOTIDE SEQUENCE [LARGE SCALE GENOMIC DNA]</scope>
    <source>
        <strain evidence="2 3">D40P</strain>
    </source>
</reference>
<evidence type="ECO:0000313" key="2">
    <source>
        <dbReference type="EMBL" id="MQT18230.1"/>
    </source>
</evidence>
<proteinExistence type="predicted"/>
<dbReference type="GO" id="GO:0016874">
    <property type="term" value="F:ligase activity"/>
    <property type="evidence" value="ECO:0007669"/>
    <property type="project" value="UniProtKB-KW"/>
</dbReference>
<organism evidence="2 3">
    <name type="scientific">Sandarakinorhabdus fusca</name>
    <dbReference type="NCBI Taxonomy" id="1439888"/>
    <lineage>
        <taxon>Bacteria</taxon>
        <taxon>Pseudomonadati</taxon>
        <taxon>Pseudomonadota</taxon>
        <taxon>Alphaproteobacteria</taxon>
        <taxon>Sphingomonadales</taxon>
        <taxon>Sphingosinicellaceae</taxon>
        <taxon>Sandarakinorhabdus</taxon>
    </lineage>
</organism>
<gene>
    <name evidence="2" type="primary">pdeM</name>
    <name evidence="2" type="ORF">F3168_13285</name>
</gene>
<dbReference type="GO" id="GO:0004519">
    <property type="term" value="F:endonuclease activity"/>
    <property type="evidence" value="ECO:0007669"/>
    <property type="project" value="UniProtKB-KW"/>
</dbReference>
<dbReference type="EC" id="3.1.-.-" evidence="2"/>
<dbReference type="NCBIfam" id="TIGR04123">
    <property type="entry name" value="P_estr_lig_assc"/>
    <property type="match status" value="1"/>
</dbReference>
<keyword evidence="2" id="KW-0255">Endonuclease</keyword>
<dbReference type="EMBL" id="WIOL01000005">
    <property type="protein sequence ID" value="MQT18230.1"/>
    <property type="molecule type" value="Genomic_DNA"/>
</dbReference>
<dbReference type="InterPro" id="IPR029052">
    <property type="entry name" value="Metallo-depent_PP-like"/>
</dbReference>
<dbReference type="PIRSF" id="PIRSF000887">
    <property type="entry name" value="Pesterase_MJ0037"/>
    <property type="match status" value="1"/>
</dbReference>
<dbReference type="PANTHER" id="PTHR39323:SF1">
    <property type="entry name" value="BLR1149 PROTEIN"/>
    <property type="match status" value="1"/>
</dbReference>
<dbReference type="RefSeq" id="WP_152578693.1">
    <property type="nucleotide sequence ID" value="NZ_JAATJI010000001.1"/>
</dbReference>
<dbReference type="InterPro" id="IPR026336">
    <property type="entry name" value="PdeM-like"/>
</dbReference>
<protein>
    <submittedName>
        <fullName evidence="2">Ligase-associated DNA damage response endonuclease PdeM</fullName>
        <ecNumber evidence="2">3.1.-.-</ecNumber>
    </submittedName>
</protein>
<name>A0A7C9GR68_9SPHN</name>